<accession>K6XRU0</accession>
<keyword evidence="1" id="KW-0812">Transmembrane</keyword>
<dbReference type="OrthoDB" id="6384455at2"/>
<dbReference type="Proteomes" id="UP000006334">
    <property type="component" value="Unassembled WGS sequence"/>
</dbReference>
<feature type="domain" description="DUF4340" evidence="2">
    <location>
        <begin position="78"/>
        <end position="251"/>
    </location>
</feature>
<evidence type="ECO:0000256" key="1">
    <source>
        <dbReference type="SAM" id="Phobius"/>
    </source>
</evidence>
<dbReference type="EMBL" id="BAEN01000036">
    <property type="protein sequence ID" value="GAC14386.1"/>
    <property type="molecule type" value="Genomic_DNA"/>
</dbReference>
<evidence type="ECO:0000313" key="4">
    <source>
        <dbReference type="Proteomes" id="UP000006334"/>
    </source>
</evidence>
<keyword evidence="1" id="KW-1133">Transmembrane helix</keyword>
<keyword evidence="4" id="KW-1185">Reference proteome</keyword>
<evidence type="ECO:0000259" key="2">
    <source>
        <dbReference type="Pfam" id="PF14238"/>
    </source>
</evidence>
<feature type="transmembrane region" description="Helical" evidence="1">
    <location>
        <begin position="6"/>
        <end position="24"/>
    </location>
</feature>
<sequence>MNKQLISLLVIIVALVSAIYFLVIKADQQSDEKMKLFPELANQALKIQQIQLTRVNGELFNARQIENNWVTSLAERQIDYPLEQKALAELVESLSKATLFEAKTTKSENFERLGLRDIDQVDSQATLVELRTSTKNYRVLIGSQASLGQGSYVRLLGQQQTWLLDRVIALPSDQNAWLKQPILDISVDQVSFVHRLGESGFEIVRDAGKQGEFQLKNISVNQQLKYDSILSGFVDNLVNLKFEQIVKPEAAGFSPQAVTAEYEIGLQDGRIINLWLWQNEEQMFVRFEGDSGKYWYDLNYQLSSFSYGQISKVFSDFIQDKNSQIQEPQDLPIDEGESPN</sequence>
<keyword evidence="1" id="KW-0472">Membrane</keyword>
<name>K6XRU0_9ALTE</name>
<dbReference type="Pfam" id="PF14238">
    <property type="entry name" value="DUF4340"/>
    <property type="match status" value="1"/>
</dbReference>
<dbReference type="RefSeq" id="WP_008844202.1">
    <property type="nucleotide sequence ID" value="NZ_BAEN01000036.1"/>
</dbReference>
<dbReference type="STRING" id="1127673.GLIP_1753"/>
<organism evidence="3 4">
    <name type="scientific">Aliiglaciecola lipolytica E3</name>
    <dbReference type="NCBI Taxonomy" id="1127673"/>
    <lineage>
        <taxon>Bacteria</taxon>
        <taxon>Pseudomonadati</taxon>
        <taxon>Pseudomonadota</taxon>
        <taxon>Gammaproteobacteria</taxon>
        <taxon>Alteromonadales</taxon>
        <taxon>Alteromonadaceae</taxon>
        <taxon>Aliiglaciecola</taxon>
    </lineage>
</organism>
<protein>
    <recommendedName>
        <fullName evidence="2">DUF4340 domain-containing protein</fullName>
    </recommendedName>
</protein>
<dbReference type="InterPro" id="IPR025641">
    <property type="entry name" value="DUF4340"/>
</dbReference>
<proteinExistence type="predicted"/>
<dbReference type="eggNOG" id="ENOG5031SVN">
    <property type="taxonomic scope" value="Bacteria"/>
</dbReference>
<comment type="caution">
    <text evidence="3">The sequence shown here is derived from an EMBL/GenBank/DDBJ whole genome shotgun (WGS) entry which is preliminary data.</text>
</comment>
<evidence type="ECO:0000313" key="3">
    <source>
        <dbReference type="EMBL" id="GAC14386.1"/>
    </source>
</evidence>
<reference evidence="3 4" key="1">
    <citation type="journal article" date="2017" name="Antonie Van Leeuwenhoek">
        <title>Rhizobium rhizosphaerae sp. nov., a novel species isolated from rice rhizosphere.</title>
        <authorList>
            <person name="Zhao J.J."/>
            <person name="Zhang J."/>
            <person name="Zhang R.J."/>
            <person name="Zhang C.W."/>
            <person name="Yin H.Q."/>
            <person name="Zhang X.X."/>
        </authorList>
    </citation>
    <scope>NUCLEOTIDE SEQUENCE [LARGE SCALE GENOMIC DNA]</scope>
    <source>
        <strain evidence="3 4">E3</strain>
    </source>
</reference>
<dbReference type="AlphaFoldDB" id="K6XRU0"/>
<gene>
    <name evidence="3" type="ORF">GLIP_1753</name>
</gene>